<feature type="domain" description="HTH lysR-type" evidence="5">
    <location>
        <begin position="2"/>
        <end position="59"/>
    </location>
</feature>
<evidence type="ECO:0000256" key="1">
    <source>
        <dbReference type="ARBA" id="ARBA00009437"/>
    </source>
</evidence>
<dbReference type="EMBL" id="JABAIL010000003">
    <property type="protein sequence ID" value="NLR91812.1"/>
    <property type="molecule type" value="Genomic_DNA"/>
</dbReference>
<dbReference type="AlphaFoldDB" id="A0A7X8SKH2"/>
<gene>
    <name evidence="6" type="ORF">HGP29_11370</name>
</gene>
<protein>
    <submittedName>
        <fullName evidence="6">LysR family transcriptional regulator</fullName>
    </submittedName>
</protein>
<dbReference type="RefSeq" id="WP_168882525.1">
    <property type="nucleotide sequence ID" value="NZ_JABAIL010000003.1"/>
</dbReference>
<dbReference type="SUPFAM" id="SSF53850">
    <property type="entry name" value="Periplasmic binding protein-like II"/>
    <property type="match status" value="1"/>
</dbReference>
<dbReference type="SUPFAM" id="SSF46785">
    <property type="entry name" value="Winged helix' DNA-binding domain"/>
    <property type="match status" value="1"/>
</dbReference>
<dbReference type="InterPro" id="IPR036388">
    <property type="entry name" value="WH-like_DNA-bd_sf"/>
</dbReference>
<keyword evidence="2" id="KW-0805">Transcription regulation</keyword>
<reference evidence="6 7" key="1">
    <citation type="submission" date="2020-04" db="EMBL/GenBank/DDBJ databases">
        <title>Flammeovirga sp. SR4, a novel species isolated from seawater.</title>
        <authorList>
            <person name="Wang X."/>
        </authorList>
    </citation>
    <scope>NUCLEOTIDE SEQUENCE [LARGE SCALE GENOMIC DNA]</scope>
    <source>
        <strain evidence="6 7">SR4</strain>
    </source>
</reference>
<evidence type="ECO:0000256" key="3">
    <source>
        <dbReference type="ARBA" id="ARBA00023125"/>
    </source>
</evidence>
<dbReference type="PANTHER" id="PTHR30126:SF40">
    <property type="entry name" value="HTH-TYPE TRANSCRIPTIONAL REGULATOR GLTR"/>
    <property type="match status" value="1"/>
</dbReference>
<evidence type="ECO:0000256" key="4">
    <source>
        <dbReference type="ARBA" id="ARBA00023163"/>
    </source>
</evidence>
<sequence length="309" mass="35927">MVNLEWYRTFKEVYENGTLTKAANALYSSQPGVSVHLNALEAYIGKKLFERTSRKMIPTEEGKFLYEYIIASIEKLEKAEQHFRRTTQERKPSLHIGMCSEMFQLILEDEVPHFQFDLIAKFGSHIDLIKDLNNGLLDLVITPKTPDIKNSTIKYTPFSKERIVMIAGNKVDTDAISKLIQDKKWKELDTALQENTWYSASNEMEHFRRFWFENLNKKPGFKPNFILPNITSIIRCLYHAEGLALVPDFLCKQAIADKKIKLVWEGKVSTDNTLYFASRSNLKSKEELNIIEDIFVNKFNEIASIEYHK</sequence>
<evidence type="ECO:0000259" key="5">
    <source>
        <dbReference type="PROSITE" id="PS50931"/>
    </source>
</evidence>
<name>A0A7X8SKH2_9BACT</name>
<dbReference type="Gene3D" id="1.10.10.10">
    <property type="entry name" value="Winged helix-like DNA-binding domain superfamily/Winged helix DNA-binding domain"/>
    <property type="match status" value="1"/>
</dbReference>
<dbReference type="Pfam" id="PF00126">
    <property type="entry name" value="HTH_1"/>
    <property type="match status" value="1"/>
</dbReference>
<comment type="similarity">
    <text evidence="1">Belongs to the LysR transcriptional regulatory family.</text>
</comment>
<dbReference type="InterPro" id="IPR005119">
    <property type="entry name" value="LysR_subst-bd"/>
</dbReference>
<keyword evidence="4" id="KW-0804">Transcription</keyword>
<dbReference type="InterPro" id="IPR036390">
    <property type="entry name" value="WH_DNA-bd_sf"/>
</dbReference>
<accession>A0A7X8SKH2</accession>
<keyword evidence="3" id="KW-0238">DNA-binding</keyword>
<dbReference type="Proteomes" id="UP000585050">
    <property type="component" value="Unassembled WGS sequence"/>
</dbReference>
<dbReference type="Pfam" id="PF03466">
    <property type="entry name" value="LysR_substrate"/>
    <property type="match status" value="1"/>
</dbReference>
<dbReference type="GO" id="GO:0003700">
    <property type="term" value="F:DNA-binding transcription factor activity"/>
    <property type="evidence" value="ECO:0007669"/>
    <property type="project" value="InterPro"/>
</dbReference>
<organism evidence="6 7">
    <name type="scientific">Flammeovirga agarivorans</name>
    <dbReference type="NCBI Taxonomy" id="2726742"/>
    <lineage>
        <taxon>Bacteria</taxon>
        <taxon>Pseudomonadati</taxon>
        <taxon>Bacteroidota</taxon>
        <taxon>Cytophagia</taxon>
        <taxon>Cytophagales</taxon>
        <taxon>Flammeovirgaceae</taxon>
        <taxon>Flammeovirga</taxon>
    </lineage>
</organism>
<dbReference type="PANTHER" id="PTHR30126">
    <property type="entry name" value="HTH-TYPE TRANSCRIPTIONAL REGULATOR"/>
    <property type="match status" value="1"/>
</dbReference>
<dbReference type="GO" id="GO:0000976">
    <property type="term" value="F:transcription cis-regulatory region binding"/>
    <property type="evidence" value="ECO:0007669"/>
    <property type="project" value="TreeGrafter"/>
</dbReference>
<evidence type="ECO:0000256" key="2">
    <source>
        <dbReference type="ARBA" id="ARBA00023015"/>
    </source>
</evidence>
<comment type="caution">
    <text evidence="6">The sequence shown here is derived from an EMBL/GenBank/DDBJ whole genome shotgun (WGS) entry which is preliminary data.</text>
</comment>
<keyword evidence="7" id="KW-1185">Reference proteome</keyword>
<proteinExistence type="inferred from homology"/>
<evidence type="ECO:0000313" key="6">
    <source>
        <dbReference type="EMBL" id="NLR91812.1"/>
    </source>
</evidence>
<evidence type="ECO:0000313" key="7">
    <source>
        <dbReference type="Proteomes" id="UP000585050"/>
    </source>
</evidence>
<dbReference type="PROSITE" id="PS50931">
    <property type="entry name" value="HTH_LYSR"/>
    <property type="match status" value="1"/>
</dbReference>
<dbReference type="PRINTS" id="PR00039">
    <property type="entry name" value="HTHLYSR"/>
</dbReference>
<dbReference type="InterPro" id="IPR000847">
    <property type="entry name" value="LysR_HTH_N"/>
</dbReference>